<feature type="region of interest" description="Disordered" evidence="1">
    <location>
        <begin position="54"/>
        <end position="225"/>
    </location>
</feature>
<evidence type="ECO:0000313" key="4">
    <source>
        <dbReference type="Proteomes" id="UP000594681"/>
    </source>
</evidence>
<accession>A0A7T0KFL1</accession>
<dbReference type="RefSeq" id="WP_165008923.1">
    <property type="nucleotide sequence ID" value="NZ_CP064954.1"/>
</dbReference>
<feature type="compositionally biased region" description="Basic and acidic residues" evidence="1">
    <location>
        <begin position="216"/>
        <end position="225"/>
    </location>
</feature>
<dbReference type="AlphaFoldDB" id="A0A7T0KFL1"/>
<feature type="compositionally biased region" description="Basic and acidic residues" evidence="1">
    <location>
        <begin position="80"/>
        <end position="114"/>
    </location>
</feature>
<name>A0A7T0KFL1_9CORY</name>
<evidence type="ECO:0000313" key="3">
    <source>
        <dbReference type="EMBL" id="QPK79405.1"/>
    </source>
</evidence>
<evidence type="ECO:0000256" key="2">
    <source>
        <dbReference type="SAM" id="Phobius"/>
    </source>
</evidence>
<evidence type="ECO:0000256" key="1">
    <source>
        <dbReference type="SAM" id="MobiDB-lite"/>
    </source>
</evidence>
<organism evidence="3 4">
    <name type="scientific">Corynebacterium lizhenjunii</name>
    <dbReference type="NCBI Taxonomy" id="2709394"/>
    <lineage>
        <taxon>Bacteria</taxon>
        <taxon>Bacillati</taxon>
        <taxon>Actinomycetota</taxon>
        <taxon>Actinomycetes</taxon>
        <taxon>Mycobacteriales</taxon>
        <taxon>Corynebacteriaceae</taxon>
        <taxon>Corynebacterium</taxon>
    </lineage>
</organism>
<gene>
    <name evidence="3" type="ORF">G7Y31_01400</name>
</gene>
<protein>
    <submittedName>
        <fullName evidence="3">Uncharacterized protein</fullName>
    </submittedName>
</protein>
<dbReference type="EMBL" id="CP064954">
    <property type="protein sequence ID" value="QPK79405.1"/>
    <property type="molecule type" value="Genomic_DNA"/>
</dbReference>
<feature type="compositionally biased region" description="Low complexity" evidence="1">
    <location>
        <begin position="115"/>
        <end position="155"/>
    </location>
</feature>
<proteinExistence type="predicted"/>
<dbReference type="KEGG" id="cliz:G7Y31_01400"/>
<dbReference type="Proteomes" id="UP000594681">
    <property type="component" value="Chromosome"/>
</dbReference>
<sequence>MAEEKQLTVAELLARNKKDQPDTQGEAPRRRRRRSLEEGGVSVAELTGNLAKVDATPAEAKHSSVGIDETAPVIPAPAEKTAEERRAAEIKAAEETKRAEFAKKAEEARRRQAAEKAAAAEKQAVAVKDAEQKAAAGAPKSAAPKPAASPSADDTAIIERVKDEPQPAAQPVSEAASTPAAQQEALAASKPAAQQEALAASKPAAQPAPRSAADVEPAHADDDLRDDVAAVEDIEDLEDDEDSGINPVSVILLALVGIVLGAVVFKGFEILWGSFNRVVVAVLAVAVTGAIGGIIHALRTGKSTLVLGVIVGLILTFGPLLIL</sequence>
<keyword evidence="2" id="KW-1133">Transmembrane helix</keyword>
<keyword evidence="2" id="KW-0472">Membrane</keyword>
<feature type="transmembrane region" description="Helical" evidence="2">
    <location>
        <begin position="277"/>
        <end position="298"/>
    </location>
</feature>
<reference evidence="3 4" key="1">
    <citation type="submission" date="2020-11" db="EMBL/GenBank/DDBJ databases">
        <title>Corynebacterium sp. ZJ-599.</title>
        <authorList>
            <person name="Zhou J."/>
        </authorList>
    </citation>
    <scope>NUCLEOTIDE SEQUENCE [LARGE SCALE GENOMIC DNA]</scope>
    <source>
        <strain evidence="3 4">ZJ-599</strain>
    </source>
</reference>
<feature type="region of interest" description="Disordered" evidence="1">
    <location>
        <begin position="1"/>
        <end position="41"/>
    </location>
</feature>
<keyword evidence="4" id="KW-1185">Reference proteome</keyword>
<feature type="transmembrane region" description="Helical" evidence="2">
    <location>
        <begin position="244"/>
        <end position="265"/>
    </location>
</feature>
<feature type="compositionally biased region" description="Low complexity" evidence="1">
    <location>
        <begin position="173"/>
        <end position="212"/>
    </location>
</feature>
<keyword evidence="2" id="KW-0812">Transmembrane</keyword>
<feature type="transmembrane region" description="Helical" evidence="2">
    <location>
        <begin position="304"/>
        <end position="322"/>
    </location>
</feature>